<accession>A0A1Y2JKB5</accession>
<name>A0A1Y2JKB5_BRAJP</name>
<dbReference type="RefSeq" id="WP_085402102.1">
    <property type="nucleotide sequence ID" value="NZ_NAFL01000261.1"/>
</dbReference>
<sequence>MSSNGLDVFDETIHKTNSWLKEIAQQLGLERRGAYQVLRAVLHCLRDRLTVNEAVDLGDQLPMLVRGIYYEGWHPAGKPEKIRSLDDFLDAITSRLEPQQPVDTEDAARAVFRTLEHQISAGEIRQVIDTLPKKIRALWPPLSEAAVP</sequence>
<dbReference type="AlphaFoldDB" id="A0A1Y2JKB5"/>
<dbReference type="Proteomes" id="UP000193335">
    <property type="component" value="Unassembled WGS sequence"/>
</dbReference>
<dbReference type="InterPro" id="IPR038282">
    <property type="entry name" value="DUF2267_sf"/>
</dbReference>
<organism evidence="1 2">
    <name type="scientific">Bradyrhizobium japonicum</name>
    <dbReference type="NCBI Taxonomy" id="375"/>
    <lineage>
        <taxon>Bacteria</taxon>
        <taxon>Pseudomonadati</taxon>
        <taxon>Pseudomonadota</taxon>
        <taxon>Alphaproteobacteria</taxon>
        <taxon>Hyphomicrobiales</taxon>
        <taxon>Nitrobacteraceae</taxon>
        <taxon>Bradyrhizobium</taxon>
    </lineage>
</organism>
<gene>
    <name evidence="1" type="ORF">BSZ19_24930</name>
</gene>
<evidence type="ECO:0008006" key="3">
    <source>
        <dbReference type="Google" id="ProtNLM"/>
    </source>
</evidence>
<evidence type="ECO:0000313" key="1">
    <source>
        <dbReference type="EMBL" id="OSJ30449.1"/>
    </source>
</evidence>
<protein>
    <recommendedName>
        <fullName evidence="3">DUF2267 domain-containing protein</fullName>
    </recommendedName>
</protein>
<dbReference type="InterPro" id="IPR018727">
    <property type="entry name" value="DUF2267"/>
</dbReference>
<reference evidence="1 2" key="1">
    <citation type="submission" date="2017-03" db="EMBL/GenBank/DDBJ databases">
        <title>Whole genome sequences of fourteen strains of Bradyrhizobium canariense and one strain of Bradyrhizobium japonicum isolated from Lupinus (Papilionoideae: Genisteae) species in Algeria.</title>
        <authorList>
            <person name="Crovadore J."/>
            <person name="Chekireb D."/>
            <person name="Brachmann A."/>
            <person name="Chablais R."/>
            <person name="Cochard B."/>
            <person name="Lefort F."/>
        </authorList>
    </citation>
    <scope>NUCLEOTIDE SEQUENCE [LARGE SCALE GENOMIC DNA]</scope>
    <source>
        <strain evidence="1 2">UBMA197</strain>
    </source>
</reference>
<evidence type="ECO:0000313" key="2">
    <source>
        <dbReference type="Proteomes" id="UP000193335"/>
    </source>
</evidence>
<dbReference type="Pfam" id="PF10025">
    <property type="entry name" value="DUF2267"/>
    <property type="match status" value="1"/>
</dbReference>
<proteinExistence type="predicted"/>
<dbReference type="Gene3D" id="1.10.490.110">
    <property type="entry name" value="Uncharacterized conserved protein DUF2267"/>
    <property type="match status" value="1"/>
</dbReference>
<comment type="caution">
    <text evidence="1">The sequence shown here is derived from an EMBL/GenBank/DDBJ whole genome shotgun (WGS) entry which is preliminary data.</text>
</comment>
<dbReference type="EMBL" id="NAFL01000261">
    <property type="protein sequence ID" value="OSJ30449.1"/>
    <property type="molecule type" value="Genomic_DNA"/>
</dbReference>